<evidence type="ECO:0000313" key="16">
    <source>
        <dbReference type="Proteomes" id="UP001591681"/>
    </source>
</evidence>
<evidence type="ECO:0000259" key="14">
    <source>
        <dbReference type="SMART" id="SM00013"/>
    </source>
</evidence>
<comment type="subcellular location">
    <subcellularLocation>
        <location evidence="1">Cell membrane</location>
        <topology evidence="1">Single-pass membrane protein</topology>
    </subcellularLocation>
</comment>
<keyword evidence="8" id="KW-0406">Ion transport</keyword>
<protein>
    <recommendedName>
        <fullName evidence="14">LRRNT domain-containing protein</fullName>
    </recommendedName>
</protein>
<evidence type="ECO:0000256" key="3">
    <source>
        <dbReference type="ARBA" id="ARBA00022475"/>
    </source>
</evidence>
<keyword evidence="5" id="KW-0812">Transmembrane</keyword>
<evidence type="ECO:0000313" key="15">
    <source>
        <dbReference type="EMBL" id="KAL2103031.1"/>
    </source>
</evidence>
<feature type="compositionally biased region" description="Basic and acidic residues" evidence="12">
    <location>
        <begin position="141"/>
        <end position="151"/>
    </location>
</feature>
<evidence type="ECO:0000256" key="9">
    <source>
        <dbReference type="ARBA" id="ARBA00023136"/>
    </source>
</evidence>
<dbReference type="GO" id="GO:0034220">
    <property type="term" value="P:monoatomic ion transmembrane transport"/>
    <property type="evidence" value="ECO:0007669"/>
    <property type="project" value="UniProtKB-KW"/>
</dbReference>
<evidence type="ECO:0000256" key="11">
    <source>
        <dbReference type="ARBA" id="ARBA00023303"/>
    </source>
</evidence>
<evidence type="ECO:0000256" key="13">
    <source>
        <dbReference type="SAM" id="SignalP"/>
    </source>
</evidence>
<evidence type="ECO:0000256" key="5">
    <source>
        <dbReference type="ARBA" id="ARBA00022692"/>
    </source>
</evidence>
<evidence type="ECO:0000256" key="2">
    <source>
        <dbReference type="ARBA" id="ARBA00022448"/>
    </source>
</evidence>
<dbReference type="PROSITE" id="PS51450">
    <property type="entry name" value="LRR"/>
    <property type="match status" value="1"/>
</dbReference>
<comment type="caution">
    <text evidence="15">The sequence shown here is derived from an EMBL/GenBank/DDBJ whole genome shotgun (WGS) entry which is preliminary data.</text>
</comment>
<name>A0ABD1KV38_9TELE</name>
<dbReference type="InterPro" id="IPR051432">
    <property type="entry name" value="KCNMA1_auxiliary"/>
</dbReference>
<dbReference type="InterPro" id="IPR000372">
    <property type="entry name" value="LRRNT"/>
</dbReference>
<dbReference type="InterPro" id="IPR001611">
    <property type="entry name" value="Leu-rich_rpt"/>
</dbReference>
<feature type="signal peptide" evidence="13">
    <location>
        <begin position="1"/>
        <end position="28"/>
    </location>
</feature>
<evidence type="ECO:0000256" key="10">
    <source>
        <dbReference type="ARBA" id="ARBA00023157"/>
    </source>
</evidence>
<organism evidence="15 16">
    <name type="scientific">Coilia grayii</name>
    <name type="common">Gray's grenadier anchovy</name>
    <dbReference type="NCBI Taxonomy" id="363190"/>
    <lineage>
        <taxon>Eukaryota</taxon>
        <taxon>Metazoa</taxon>
        <taxon>Chordata</taxon>
        <taxon>Craniata</taxon>
        <taxon>Vertebrata</taxon>
        <taxon>Euteleostomi</taxon>
        <taxon>Actinopterygii</taxon>
        <taxon>Neopterygii</taxon>
        <taxon>Teleostei</taxon>
        <taxon>Clupei</taxon>
        <taxon>Clupeiformes</taxon>
        <taxon>Clupeoidei</taxon>
        <taxon>Engraulidae</taxon>
        <taxon>Coilinae</taxon>
        <taxon>Coilia</taxon>
    </lineage>
</organism>
<keyword evidence="3" id="KW-1003">Cell membrane</keyword>
<reference evidence="15 16" key="1">
    <citation type="submission" date="2024-09" db="EMBL/GenBank/DDBJ databases">
        <title>A chromosome-level genome assembly of Gray's grenadier anchovy, Coilia grayii.</title>
        <authorList>
            <person name="Fu Z."/>
        </authorList>
    </citation>
    <scope>NUCLEOTIDE SEQUENCE [LARGE SCALE GENOMIC DNA]</scope>
    <source>
        <strain evidence="15">G4</strain>
        <tissue evidence="15">Muscle</tissue>
    </source>
</reference>
<proteinExistence type="predicted"/>
<sequence length="166" mass="18551">MSSPTRPLRAAKYAVVCLLLWRVELILGNGEKSQSCPSPCTCIDTLLDCARHKLGKLPDYLPLWIEQLDLSHNKLQSLDSSLFGKLQHLREIKLNNNELETIPDLGPVAGNITTLFLQRAVTQTLPVSQTGRLKQQQRPSPSRDPRPEIVRPRPGRLLEGATTVQD</sequence>
<gene>
    <name evidence="15" type="ORF">ACEWY4_002199</name>
</gene>
<dbReference type="SMART" id="SM00013">
    <property type="entry name" value="LRRNT"/>
    <property type="match status" value="1"/>
</dbReference>
<keyword evidence="16" id="KW-1185">Reference proteome</keyword>
<feature type="region of interest" description="Disordered" evidence="12">
    <location>
        <begin position="127"/>
        <end position="166"/>
    </location>
</feature>
<dbReference type="SUPFAM" id="SSF52058">
    <property type="entry name" value="L domain-like"/>
    <property type="match status" value="1"/>
</dbReference>
<dbReference type="InterPro" id="IPR032675">
    <property type="entry name" value="LRR_dom_sf"/>
</dbReference>
<keyword evidence="7" id="KW-1133">Transmembrane helix</keyword>
<dbReference type="PRINTS" id="PR00019">
    <property type="entry name" value="LEURICHRPT"/>
</dbReference>
<evidence type="ECO:0000256" key="8">
    <source>
        <dbReference type="ARBA" id="ARBA00023065"/>
    </source>
</evidence>
<dbReference type="PANTHER" id="PTHR46473">
    <property type="entry name" value="GH08155P"/>
    <property type="match status" value="1"/>
</dbReference>
<evidence type="ECO:0000256" key="1">
    <source>
        <dbReference type="ARBA" id="ARBA00004162"/>
    </source>
</evidence>
<keyword evidence="2" id="KW-0813">Transport</keyword>
<dbReference type="Pfam" id="PF13855">
    <property type="entry name" value="LRR_8"/>
    <property type="match status" value="1"/>
</dbReference>
<accession>A0ABD1KV38</accession>
<dbReference type="Proteomes" id="UP001591681">
    <property type="component" value="Unassembled WGS sequence"/>
</dbReference>
<dbReference type="Gene3D" id="3.80.10.10">
    <property type="entry name" value="Ribonuclease Inhibitor"/>
    <property type="match status" value="1"/>
</dbReference>
<evidence type="ECO:0000256" key="6">
    <source>
        <dbReference type="ARBA" id="ARBA00022729"/>
    </source>
</evidence>
<keyword evidence="10" id="KW-1015">Disulfide bond</keyword>
<feature type="domain" description="LRRNT" evidence="14">
    <location>
        <begin position="35"/>
        <end position="67"/>
    </location>
</feature>
<keyword evidence="11" id="KW-0407">Ion channel</keyword>
<dbReference type="GO" id="GO:0005886">
    <property type="term" value="C:plasma membrane"/>
    <property type="evidence" value="ECO:0007669"/>
    <property type="project" value="UniProtKB-SubCell"/>
</dbReference>
<keyword evidence="9" id="KW-0472">Membrane</keyword>
<keyword evidence="6 13" id="KW-0732">Signal</keyword>
<keyword evidence="4" id="KW-0433">Leucine-rich repeat</keyword>
<evidence type="ECO:0000256" key="7">
    <source>
        <dbReference type="ARBA" id="ARBA00022989"/>
    </source>
</evidence>
<evidence type="ECO:0000256" key="12">
    <source>
        <dbReference type="SAM" id="MobiDB-lite"/>
    </source>
</evidence>
<dbReference type="AlphaFoldDB" id="A0ABD1KV38"/>
<feature type="chain" id="PRO_5044839574" description="LRRNT domain-containing protein" evidence="13">
    <location>
        <begin position="29"/>
        <end position="166"/>
    </location>
</feature>
<dbReference type="EMBL" id="JBHFQA010000002">
    <property type="protein sequence ID" value="KAL2103031.1"/>
    <property type="molecule type" value="Genomic_DNA"/>
</dbReference>
<evidence type="ECO:0000256" key="4">
    <source>
        <dbReference type="ARBA" id="ARBA00022614"/>
    </source>
</evidence>
<dbReference type="PANTHER" id="PTHR46473:SF10">
    <property type="entry name" value="LD45603P-RELATED"/>
    <property type="match status" value="1"/>
</dbReference>